<evidence type="ECO:0000313" key="1">
    <source>
        <dbReference type="EnsemblMetazoa" id="AALB014795-PA"/>
    </source>
</evidence>
<reference evidence="1 2" key="1">
    <citation type="journal article" date="2017" name="G3 (Bethesda)">
        <title>The Physical Genome Mapping of Anopheles albimanus Corrected Scaffold Misassemblies and Identified Interarm Rearrangements in Genus Anopheles.</title>
        <authorList>
            <person name="Artemov G.N."/>
            <person name="Peery A.N."/>
            <person name="Jiang X."/>
            <person name="Tu Z."/>
            <person name="Stegniy V.N."/>
            <person name="Sharakhova M.V."/>
            <person name="Sharakhov I.V."/>
        </authorList>
    </citation>
    <scope>NUCLEOTIDE SEQUENCE [LARGE SCALE GENOMIC DNA]</scope>
    <source>
        <strain evidence="1 2">ALBI9_A</strain>
    </source>
</reference>
<dbReference type="AlphaFoldDB" id="A0A182FYW6"/>
<dbReference type="VEuPathDB" id="VectorBase:AALB014795"/>
<accession>A0A182FYW6</accession>
<reference evidence="1" key="2">
    <citation type="submission" date="2022-08" db="UniProtKB">
        <authorList>
            <consortium name="EnsemblMetazoa"/>
        </authorList>
    </citation>
    <scope>IDENTIFICATION</scope>
    <source>
        <strain evidence="1">STECLA/ALBI9_A</strain>
    </source>
</reference>
<evidence type="ECO:0000313" key="2">
    <source>
        <dbReference type="Proteomes" id="UP000069272"/>
    </source>
</evidence>
<proteinExistence type="predicted"/>
<protein>
    <submittedName>
        <fullName evidence="1">Uncharacterized protein</fullName>
    </submittedName>
</protein>
<dbReference type="EnsemblMetazoa" id="AALB014795-RA">
    <property type="protein sequence ID" value="AALB014795-PA"/>
    <property type="gene ID" value="AALB014795"/>
</dbReference>
<name>A0A182FYW6_ANOAL</name>
<keyword evidence="2" id="KW-1185">Reference proteome</keyword>
<sequence>NTNACRNSLAIKRSVGFSLPLVCRYRCSLLFFYLAAVVPFPDRTFTYVACVVYFLLVSNPVSQVSQLVPDIISRSSYSIYSLRLRTPR</sequence>
<dbReference type="Proteomes" id="UP000069272">
    <property type="component" value="Chromosome 2R"/>
</dbReference>
<organism evidence="1 2">
    <name type="scientific">Anopheles albimanus</name>
    <name type="common">New world malaria mosquito</name>
    <dbReference type="NCBI Taxonomy" id="7167"/>
    <lineage>
        <taxon>Eukaryota</taxon>
        <taxon>Metazoa</taxon>
        <taxon>Ecdysozoa</taxon>
        <taxon>Arthropoda</taxon>
        <taxon>Hexapoda</taxon>
        <taxon>Insecta</taxon>
        <taxon>Pterygota</taxon>
        <taxon>Neoptera</taxon>
        <taxon>Endopterygota</taxon>
        <taxon>Diptera</taxon>
        <taxon>Nematocera</taxon>
        <taxon>Culicoidea</taxon>
        <taxon>Culicidae</taxon>
        <taxon>Anophelinae</taxon>
        <taxon>Anopheles</taxon>
    </lineage>
</organism>